<dbReference type="SUPFAM" id="SSF51658">
    <property type="entry name" value="Xylose isomerase-like"/>
    <property type="match status" value="1"/>
</dbReference>
<gene>
    <name evidence="2" type="ORF">GA0070618_5998</name>
</gene>
<dbReference type="InterPro" id="IPR013022">
    <property type="entry name" value="Xyl_isomerase-like_TIM-brl"/>
</dbReference>
<evidence type="ECO:0000313" key="2">
    <source>
        <dbReference type="EMBL" id="SCF38093.1"/>
    </source>
</evidence>
<organism evidence="2 3">
    <name type="scientific">Micromonospora echinospora</name>
    <name type="common">Micromonospora purpurea</name>
    <dbReference type="NCBI Taxonomy" id="1877"/>
    <lineage>
        <taxon>Bacteria</taxon>
        <taxon>Bacillati</taxon>
        <taxon>Actinomycetota</taxon>
        <taxon>Actinomycetes</taxon>
        <taxon>Micromonosporales</taxon>
        <taxon>Micromonosporaceae</taxon>
        <taxon>Micromonospora</taxon>
    </lineage>
</organism>
<dbReference type="Pfam" id="PF01261">
    <property type="entry name" value="AP_endonuc_2"/>
    <property type="match status" value="1"/>
</dbReference>
<reference evidence="3" key="1">
    <citation type="submission" date="2016-06" db="EMBL/GenBank/DDBJ databases">
        <authorList>
            <person name="Varghese N."/>
            <person name="Submissions Spin"/>
        </authorList>
    </citation>
    <scope>NUCLEOTIDE SEQUENCE [LARGE SCALE GENOMIC DNA]</scope>
    <source>
        <strain evidence="3">DSM 43816</strain>
    </source>
</reference>
<keyword evidence="3" id="KW-1185">Reference proteome</keyword>
<dbReference type="InterPro" id="IPR050312">
    <property type="entry name" value="IolE/XylAMocC-like"/>
</dbReference>
<dbReference type="PANTHER" id="PTHR12110">
    <property type="entry name" value="HYDROXYPYRUVATE ISOMERASE"/>
    <property type="match status" value="1"/>
</dbReference>
<evidence type="ECO:0000259" key="1">
    <source>
        <dbReference type="Pfam" id="PF01261"/>
    </source>
</evidence>
<dbReference type="InParanoid" id="A0A1C4ZYT8"/>
<dbReference type="PANTHER" id="PTHR12110:SF52">
    <property type="entry name" value="XYLOSE ISOMERASE"/>
    <property type="match status" value="1"/>
</dbReference>
<name>A0A1C4ZYT8_MICEC</name>
<dbReference type="GO" id="GO:0016853">
    <property type="term" value="F:isomerase activity"/>
    <property type="evidence" value="ECO:0007669"/>
    <property type="project" value="UniProtKB-KW"/>
</dbReference>
<dbReference type="AlphaFoldDB" id="A0A1C4ZYT8"/>
<sequence>MTAPQVVPDVGHAAGLARFSFNQATAKHWPLEEAVAGCVDAGVPGIGLWREPVGEYGAQRAARLVRAAGLTVTSLCRGGFFTADDWRTENLRAIEEAATLDCPVLVLVAGGLPPGSRDLDGARQRVADGIAELAPHAAAAGVTLAIEPLHPMFCADRCVIATLGQALDIAERFEPGTVGVVVDAYHVWWDDTVYHQIARAGDRIAAFQVCDWTTPLPEGVLLGRALPGEGCIDLRRLRRAVDAAGYTGPIEVEVFHADVWARPGREVLDASVRGYREHVL</sequence>
<dbReference type="RefSeq" id="WP_231931511.1">
    <property type="nucleotide sequence ID" value="NZ_JBFAII010000029.1"/>
</dbReference>
<accession>A0A1C4ZYT8</accession>
<keyword evidence="2" id="KW-0413">Isomerase</keyword>
<feature type="domain" description="Xylose isomerase-like TIM barrel" evidence="1">
    <location>
        <begin position="38"/>
        <end position="268"/>
    </location>
</feature>
<proteinExistence type="predicted"/>
<protein>
    <submittedName>
        <fullName evidence="2">Sugar phosphate isomerase/epimerase</fullName>
    </submittedName>
</protein>
<dbReference type="EMBL" id="LT607413">
    <property type="protein sequence ID" value="SCF38093.1"/>
    <property type="molecule type" value="Genomic_DNA"/>
</dbReference>
<dbReference type="Gene3D" id="3.20.20.150">
    <property type="entry name" value="Divalent-metal-dependent TIM barrel enzymes"/>
    <property type="match status" value="1"/>
</dbReference>
<evidence type="ECO:0000313" key="3">
    <source>
        <dbReference type="Proteomes" id="UP000198253"/>
    </source>
</evidence>
<dbReference type="Proteomes" id="UP000198253">
    <property type="component" value="Chromosome I"/>
</dbReference>
<dbReference type="InterPro" id="IPR036237">
    <property type="entry name" value="Xyl_isomerase-like_sf"/>
</dbReference>